<dbReference type="InterPro" id="IPR052906">
    <property type="entry name" value="Type_IV_Methyl-Rstrct_Enzyme"/>
</dbReference>
<evidence type="ECO:0000256" key="1">
    <source>
        <dbReference type="SAM" id="Phobius"/>
    </source>
</evidence>
<protein>
    <submittedName>
        <fullName evidence="3">Restriction endonuclease</fullName>
    </submittedName>
</protein>
<proteinExistence type="predicted"/>
<dbReference type="PANTHER" id="PTHR30015">
    <property type="entry name" value="MRR RESTRICTION SYSTEM PROTEIN"/>
    <property type="match status" value="1"/>
</dbReference>
<dbReference type="Gene3D" id="3.40.1350.10">
    <property type="match status" value="1"/>
</dbReference>
<dbReference type="GO" id="GO:0009307">
    <property type="term" value="P:DNA restriction-modification system"/>
    <property type="evidence" value="ECO:0007669"/>
    <property type="project" value="InterPro"/>
</dbReference>
<dbReference type="SUPFAM" id="SSF52980">
    <property type="entry name" value="Restriction endonuclease-like"/>
    <property type="match status" value="1"/>
</dbReference>
<keyword evidence="3" id="KW-0255">Endonuclease</keyword>
<dbReference type="InterPro" id="IPR011856">
    <property type="entry name" value="tRNA_endonuc-like_dom_sf"/>
</dbReference>
<sequence>MARRSRRRRRKAGMKEQLALLGLVGAAVVAVLLVKFAVENPVWAVVMAGLLIIGFCGALFMRYRVIQAHRRQFLAANAELAKVDTLTGPEFEHLVAERLIADGFRRVRERGRSGDGGVDITAVAPGGGPYAVQCKRYSRTVGAPEVRNFLGALANTFDGHTGVLVTSGHLTRQARAEALRARQPLVLVERDRLADWLIGRDSLLPRRVRFSLVEGEEPAG</sequence>
<dbReference type="GO" id="GO:0015666">
    <property type="term" value="F:restriction endodeoxyribonuclease activity"/>
    <property type="evidence" value="ECO:0007669"/>
    <property type="project" value="TreeGrafter"/>
</dbReference>
<evidence type="ECO:0000259" key="2">
    <source>
        <dbReference type="Pfam" id="PF04471"/>
    </source>
</evidence>
<keyword evidence="3" id="KW-0378">Hydrolase</keyword>
<dbReference type="AlphaFoldDB" id="A0A1M4EQY3"/>
<keyword evidence="1" id="KW-0472">Membrane</keyword>
<gene>
    <name evidence="3" type="ORF">BN4615_P10741</name>
</gene>
<dbReference type="GO" id="GO:0003677">
    <property type="term" value="F:DNA binding"/>
    <property type="evidence" value="ECO:0007669"/>
    <property type="project" value="InterPro"/>
</dbReference>
<keyword evidence="1" id="KW-0812">Transmembrane</keyword>
<feature type="transmembrane region" description="Helical" evidence="1">
    <location>
        <begin position="43"/>
        <end position="61"/>
    </location>
</feature>
<accession>A0A1M4EQY3</accession>
<keyword evidence="3" id="KW-0540">Nuclease</keyword>
<feature type="domain" description="Restriction endonuclease type IV Mrr" evidence="2">
    <location>
        <begin position="84"/>
        <end position="197"/>
    </location>
</feature>
<dbReference type="InterPro" id="IPR011335">
    <property type="entry name" value="Restrct_endonuc-II-like"/>
</dbReference>
<evidence type="ECO:0000313" key="3">
    <source>
        <dbReference type="EMBL" id="SBP01225.1"/>
    </source>
</evidence>
<dbReference type="InterPro" id="IPR007560">
    <property type="entry name" value="Restrct_endonuc_IV_Mrr"/>
</dbReference>
<organism evidence="3">
    <name type="scientific">Nonomuraea gerenzanensis</name>
    <dbReference type="NCBI Taxonomy" id="93944"/>
    <lineage>
        <taxon>Bacteria</taxon>
        <taxon>Bacillati</taxon>
        <taxon>Actinomycetota</taxon>
        <taxon>Actinomycetes</taxon>
        <taxon>Streptosporangiales</taxon>
        <taxon>Streptosporangiaceae</taxon>
        <taxon>Nonomuraea</taxon>
    </lineage>
</organism>
<dbReference type="Pfam" id="PF04471">
    <property type="entry name" value="Mrr_cat"/>
    <property type="match status" value="1"/>
</dbReference>
<reference evidence="3" key="1">
    <citation type="submission" date="2016-04" db="EMBL/GenBank/DDBJ databases">
        <authorList>
            <person name="Evans L.H."/>
            <person name="Alamgir A."/>
            <person name="Owens N."/>
            <person name="Weber N.D."/>
            <person name="Virtaneva K."/>
            <person name="Barbian K."/>
            <person name="Babar A."/>
            <person name="Rosenke K."/>
        </authorList>
    </citation>
    <scope>NUCLEOTIDE SEQUENCE</scope>
    <source>
        <strain evidence="3">Nono1</strain>
    </source>
</reference>
<dbReference type="PANTHER" id="PTHR30015:SF7">
    <property type="entry name" value="TYPE IV METHYL-DIRECTED RESTRICTION ENZYME ECOKMRR"/>
    <property type="match status" value="1"/>
</dbReference>
<dbReference type="EMBL" id="LT559118">
    <property type="protein sequence ID" value="SBP01225.1"/>
    <property type="molecule type" value="Genomic_DNA"/>
</dbReference>
<name>A0A1M4EQY3_9ACTN</name>
<keyword evidence="1" id="KW-1133">Transmembrane helix</keyword>